<accession>A0AAQ3TDW0</accession>
<feature type="region of interest" description="Disordered" evidence="1">
    <location>
        <begin position="36"/>
        <end position="71"/>
    </location>
</feature>
<organism evidence="2 3">
    <name type="scientific">Paspalum notatum var. saurae</name>
    <dbReference type="NCBI Taxonomy" id="547442"/>
    <lineage>
        <taxon>Eukaryota</taxon>
        <taxon>Viridiplantae</taxon>
        <taxon>Streptophyta</taxon>
        <taxon>Embryophyta</taxon>
        <taxon>Tracheophyta</taxon>
        <taxon>Spermatophyta</taxon>
        <taxon>Magnoliopsida</taxon>
        <taxon>Liliopsida</taxon>
        <taxon>Poales</taxon>
        <taxon>Poaceae</taxon>
        <taxon>PACMAD clade</taxon>
        <taxon>Panicoideae</taxon>
        <taxon>Andropogonodae</taxon>
        <taxon>Paspaleae</taxon>
        <taxon>Paspalinae</taxon>
        <taxon>Paspalum</taxon>
    </lineage>
</organism>
<evidence type="ECO:0000313" key="2">
    <source>
        <dbReference type="EMBL" id="WVZ70760.1"/>
    </source>
</evidence>
<evidence type="ECO:0000313" key="3">
    <source>
        <dbReference type="Proteomes" id="UP001341281"/>
    </source>
</evidence>
<reference evidence="2 3" key="1">
    <citation type="submission" date="2024-02" db="EMBL/GenBank/DDBJ databases">
        <title>High-quality chromosome-scale genome assembly of Pensacola bahiagrass (Paspalum notatum Flugge var. saurae).</title>
        <authorList>
            <person name="Vega J.M."/>
            <person name="Podio M."/>
            <person name="Orjuela J."/>
            <person name="Siena L.A."/>
            <person name="Pessino S.C."/>
            <person name="Combes M.C."/>
            <person name="Mariac C."/>
            <person name="Albertini E."/>
            <person name="Pupilli F."/>
            <person name="Ortiz J.P.A."/>
            <person name="Leblanc O."/>
        </authorList>
    </citation>
    <scope>NUCLEOTIDE SEQUENCE [LARGE SCALE GENOMIC DNA]</scope>
    <source>
        <strain evidence="2">R1</strain>
        <tissue evidence="2">Leaf</tissue>
    </source>
</reference>
<keyword evidence="3" id="KW-1185">Reference proteome</keyword>
<gene>
    <name evidence="2" type="ORF">U9M48_019402</name>
</gene>
<dbReference type="AlphaFoldDB" id="A0AAQ3TDW0"/>
<sequence length="252" mass="28635">MGEFMKLRPTPFAGSHDPLEAYDRIKTIERKLEIINRSPGHSSTHRGKDWPGGKVTVKLTEGKLPGKGSRKTSANIMFRKPQEISRRRIQKPANTMTMQEYIEKFTTRPVMHRKKSTPILRSASASFGDQTLKSIHSNEAPSFAATISRVIRIEEDKARREKSAQKEVYGDQVPAPGTPFPSEKLWSASVTGLVWCAPKHYFEPVTLLPTQSSYRTRQYDPRTCFKCVNTGRHSVQLVLSEYDRRHPPSPTQ</sequence>
<name>A0AAQ3TDW0_PASNO</name>
<proteinExistence type="predicted"/>
<dbReference type="Proteomes" id="UP001341281">
    <property type="component" value="Chromosome 04"/>
</dbReference>
<evidence type="ECO:0000256" key="1">
    <source>
        <dbReference type="SAM" id="MobiDB-lite"/>
    </source>
</evidence>
<dbReference type="EMBL" id="CP144748">
    <property type="protein sequence ID" value="WVZ70760.1"/>
    <property type="molecule type" value="Genomic_DNA"/>
</dbReference>
<protein>
    <submittedName>
        <fullName evidence="2">Uncharacterized protein</fullName>
    </submittedName>
</protein>